<reference evidence="1" key="1">
    <citation type="journal article" date="1992" name="Mol. Cell. Biol.">
        <title>Regulation and expression of a growth arrest-specific gene (gas5) during growth, differentiation, and development.</title>
        <authorList>
            <person name="Coccia E.M."/>
            <person name="Cicala C."/>
            <person name="Charlesworth A."/>
            <person name="Ciccarelli C."/>
            <person name="Rossi G.B."/>
            <person name="Philipson L."/>
            <person name="Sorrentino V."/>
        </authorList>
    </citation>
    <scope>NUCLEOTIDE SEQUENCE</scope>
    <source>
        <strain evidence="1">NIH 3T3</strain>
    </source>
</reference>
<name>V9H1D0_MOUSE</name>
<dbReference type="EMBL" id="X59728">
    <property type="protein sequence ID" value="CAA42413.1"/>
    <property type="molecule type" value="mRNA"/>
</dbReference>
<dbReference type="MGI" id="MGI:95659">
    <property type="gene designation" value="Gas5"/>
</dbReference>
<accession>V9H1D0</accession>
<gene>
    <name evidence="2" type="primary">Gas5</name>
</gene>
<evidence type="ECO:0000313" key="2">
    <source>
        <dbReference type="MGI" id="MGI:95659"/>
    </source>
</evidence>
<evidence type="ECO:0000313" key="1">
    <source>
        <dbReference type="EMBL" id="CAA42413.1"/>
    </source>
</evidence>
<dbReference type="AlphaFoldDB" id="V9H1D0"/>
<organism evidence="1">
    <name type="scientific">Mus musculus</name>
    <name type="common">Mouse</name>
    <dbReference type="NCBI Taxonomy" id="10090"/>
    <lineage>
        <taxon>Eukaryota</taxon>
        <taxon>Metazoa</taxon>
        <taxon>Chordata</taxon>
        <taxon>Craniata</taxon>
        <taxon>Vertebrata</taxon>
        <taxon>Euteleostomi</taxon>
        <taxon>Mammalia</taxon>
        <taxon>Eutheria</taxon>
        <taxon>Euarchontoglires</taxon>
        <taxon>Glires</taxon>
        <taxon>Rodentia</taxon>
        <taxon>Myomorpha</taxon>
        <taxon>Muroidea</taxon>
        <taxon>Muridae</taxon>
        <taxon>Murinae</taxon>
        <taxon>Mus</taxon>
        <taxon>Mus</taxon>
    </lineage>
</organism>
<proteinExistence type="evidence at transcript level"/>
<sequence length="41" mass="5128">MKAYEDSSGSWITERAQCARIEDQKMKWWSLRLDRQFERYK</sequence>
<dbReference type="AGR" id="MGI:95659"/>
<protein>
    <submittedName>
        <fullName evidence="1">M.musculus gas5 growth arrest specific protein</fullName>
    </submittedName>
</protein>